<evidence type="ECO:0000313" key="3">
    <source>
        <dbReference type="EMBL" id="TDY51644.1"/>
    </source>
</evidence>
<feature type="domain" description="Ysc84 actin-binding" evidence="2">
    <location>
        <begin position="109"/>
        <end position="192"/>
    </location>
</feature>
<dbReference type="InterPro" id="IPR007461">
    <property type="entry name" value="Ysc84_actin-binding"/>
</dbReference>
<keyword evidence="1" id="KW-0732">Signal</keyword>
<sequence>MQRRKFILTSSAVLAAGGFAMAGCTTTSPSAASSTAGNADKRRSIDHDVDATLSRLYSTVNGSRELVAKARGVLVFPSVVQAGFVVGGQYGTGSLRVGGRTVGYYSTAAGSFGLQAGAQSKAIIFCFMTQQSLDEFRSRDGWAVGGDATVALVKIGANGNIDSSTATAPVQAFVLTNAGLMAGISLEGTKVTRLDI</sequence>
<organism evidence="3 4">
    <name type="scientific">Paraburkholderia rhizosphaerae</name>
    <dbReference type="NCBI Taxonomy" id="480658"/>
    <lineage>
        <taxon>Bacteria</taxon>
        <taxon>Pseudomonadati</taxon>
        <taxon>Pseudomonadota</taxon>
        <taxon>Betaproteobacteria</taxon>
        <taxon>Burkholderiales</taxon>
        <taxon>Burkholderiaceae</taxon>
        <taxon>Paraburkholderia</taxon>
    </lineage>
</organism>
<reference evidence="3 4" key="1">
    <citation type="submission" date="2019-03" db="EMBL/GenBank/DDBJ databases">
        <title>Genomic Encyclopedia of Type Strains, Phase III (KMG-III): the genomes of soil and plant-associated and newly described type strains.</title>
        <authorList>
            <person name="Whitman W."/>
        </authorList>
    </citation>
    <scope>NUCLEOTIDE SEQUENCE [LARGE SCALE GENOMIC DNA]</scope>
    <source>
        <strain evidence="3 4">LMG 29544</strain>
    </source>
</reference>
<dbReference type="EMBL" id="SORE01000007">
    <property type="protein sequence ID" value="TDY51644.1"/>
    <property type="molecule type" value="Genomic_DNA"/>
</dbReference>
<dbReference type="RefSeq" id="WP_134191966.1">
    <property type="nucleotide sequence ID" value="NZ_JBHLUW010000046.1"/>
</dbReference>
<dbReference type="CDD" id="cd11524">
    <property type="entry name" value="SYLF"/>
    <property type="match status" value="1"/>
</dbReference>
<dbReference type="OrthoDB" id="198978at2"/>
<dbReference type="AlphaFoldDB" id="A0A4R8LV85"/>
<name>A0A4R8LV85_9BURK</name>
<keyword evidence="4" id="KW-1185">Reference proteome</keyword>
<protein>
    <submittedName>
        <fullName evidence="3">Lipid-binding SYLF domain-containing protein</fullName>
    </submittedName>
</protein>
<feature type="signal peptide" evidence="1">
    <location>
        <begin position="1"/>
        <end position="22"/>
    </location>
</feature>
<proteinExistence type="predicted"/>
<dbReference type="Proteomes" id="UP000295509">
    <property type="component" value="Unassembled WGS sequence"/>
</dbReference>
<accession>A0A4R8LV85</accession>
<dbReference type="Pfam" id="PF04366">
    <property type="entry name" value="Ysc84"/>
    <property type="match status" value="1"/>
</dbReference>
<feature type="chain" id="PRO_5020990855" evidence="1">
    <location>
        <begin position="23"/>
        <end position="196"/>
    </location>
</feature>
<dbReference type="PROSITE" id="PS51257">
    <property type="entry name" value="PROKAR_LIPOPROTEIN"/>
    <property type="match status" value="1"/>
</dbReference>
<comment type="caution">
    <text evidence="3">The sequence shown here is derived from an EMBL/GenBank/DDBJ whole genome shotgun (WGS) entry which is preliminary data.</text>
</comment>
<evidence type="ECO:0000256" key="1">
    <source>
        <dbReference type="SAM" id="SignalP"/>
    </source>
</evidence>
<gene>
    <name evidence="3" type="ORF">BX592_107212</name>
</gene>
<evidence type="ECO:0000259" key="2">
    <source>
        <dbReference type="Pfam" id="PF04366"/>
    </source>
</evidence>
<evidence type="ECO:0000313" key="4">
    <source>
        <dbReference type="Proteomes" id="UP000295509"/>
    </source>
</evidence>